<gene>
    <name evidence="1" type="ORF">CCMP2556_LOCUS31770</name>
    <name evidence="2" type="ORF">CCMP2556_LOCUS31771</name>
</gene>
<keyword evidence="3" id="KW-1185">Reference proteome</keyword>
<comment type="caution">
    <text evidence="2">The sequence shown here is derived from an EMBL/GenBank/DDBJ whole genome shotgun (WGS) entry which is preliminary data.</text>
</comment>
<accession>A0ABP0NLI5</accession>
<evidence type="ECO:0000313" key="3">
    <source>
        <dbReference type="Proteomes" id="UP001642484"/>
    </source>
</evidence>
<sequence length="100" mass="10483">MNMSKTEVLVQRLQPTVQVSTDPGIIQEAVRAVSEVRAETALVVSQAVGTVAGTQMEAAQAVSVSVAVCRTDLLPKVSGSFAMNSYLMCVQNGALTKENA</sequence>
<dbReference type="EMBL" id="CAXAMN010021937">
    <property type="protein sequence ID" value="CAK9064645.1"/>
    <property type="molecule type" value="Genomic_DNA"/>
</dbReference>
<dbReference type="EMBL" id="CAXAMN010021937">
    <property type="protein sequence ID" value="CAK9064646.1"/>
    <property type="molecule type" value="Genomic_DNA"/>
</dbReference>
<organism evidence="2 3">
    <name type="scientific">Durusdinium trenchii</name>
    <dbReference type="NCBI Taxonomy" id="1381693"/>
    <lineage>
        <taxon>Eukaryota</taxon>
        <taxon>Sar</taxon>
        <taxon>Alveolata</taxon>
        <taxon>Dinophyceae</taxon>
        <taxon>Suessiales</taxon>
        <taxon>Symbiodiniaceae</taxon>
        <taxon>Durusdinium</taxon>
    </lineage>
</organism>
<proteinExistence type="predicted"/>
<evidence type="ECO:0000313" key="2">
    <source>
        <dbReference type="EMBL" id="CAK9064646.1"/>
    </source>
</evidence>
<dbReference type="Proteomes" id="UP001642484">
    <property type="component" value="Unassembled WGS sequence"/>
</dbReference>
<name>A0ABP0NLI5_9DINO</name>
<protein>
    <submittedName>
        <fullName evidence="2">Uncharacterized protein</fullName>
    </submittedName>
</protein>
<evidence type="ECO:0000313" key="1">
    <source>
        <dbReference type="EMBL" id="CAK9064645.1"/>
    </source>
</evidence>
<reference evidence="2 3" key="1">
    <citation type="submission" date="2024-02" db="EMBL/GenBank/DDBJ databases">
        <authorList>
            <person name="Chen Y."/>
            <person name="Shah S."/>
            <person name="Dougan E. K."/>
            <person name="Thang M."/>
            <person name="Chan C."/>
        </authorList>
    </citation>
    <scope>NUCLEOTIDE SEQUENCE [LARGE SCALE GENOMIC DNA]</scope>
</reference>